<name>A0AAV5IX99_9ROSI</name>
<dbReference type="EMBL" id="BPVZ01000019">
    <property type="protein sequence ID" value="GKV02878.1"/>
    <property type="molecule type" value="Genomic_DNA"/>
</dbReference>
<organism evidence="1 2">
    <name type="scientific">Rubroshorea leprosula</name>
    <dbReference type="NCBI Taxonomy" id="152421"/>
    <lineage>
        <taxon>Eukaryota</taxon>
        <taxon>Viridiplantae</taxon>
        <taxon>Streptophyta</taxon>
        <taxon>Embryophyta</taxon>
        <taxon>Tracheophyta</taxon>
        <taxon>Spermatophyta</taxon>
        <taxon>Magnoliopsida</taxon>
        <taxon>eudicotyledons</taxon>
        <taxon>Gunneridae</taxon>
        <taxon>Pentapetalae</taxon>
        <taxon>rosids</taxon>
        <taxon>malvids</taxon>
        <taxon>Malvales</taxon>
        <taxon>Dipterocarpaceae</taxon>
        <taxon>Rubroshorea</taxon>
    </lineage>
</organism>
<reference evidence="1 2" key="1">
    <citation type="journal article" date="2021" name="Commun. Biol.">
        <title>The genome of Shorea leprosula (Dipterocarpaceae) highlights the ecological relevance of drought in aseasonal tropical rainforests.</title>
        <authorList>
            <person name="Ng K.K.S."/>
            <person name="Kobayashi M.J."/>
            <person name="Fawcett J.A."/>
            <person name="Hatakeyama M."/>
            <person name="Paape T."/>
            <person name="Ng C.H."/>
            <person name="Ang C.C."/>
            <person name="Tnah L.H."/>
            <person name="Lee C.T."/>
            <person name="Nishiyama T."/>
            <person name="Sese J."/>
            <person name="O'Brien M.J."/>
            <person name="Copetti D."/>
            <person name="Mohd Noor M.I."/>
            <person name="Ong R.C."/>
            <person name="Putra M."/>
            <person name="Sireger I.Z."/>
            <person name="Indrioko S."/>
            <person name="Kosugi Y."/>
            <person name="Izuno A."/>
            <person name="Isagi Y."/>
            <person name="Lee S.L."/>
            <person name="Shimizu K.K."/>
        </authorList>
    </citation>
    <scope>NUCLEOTIDE SEQUENCE [LARGE SCALE GENOMIC DNA]</scope>
    <source>
        <strain evidence="1">214</strain>
    </source>
</reference>
<sequence length="48" mass="5105">MVNHCGVWHPSNSACRPSVATPARLPLAHVAFAAPVLTASFPTRPLRV</sequence>
<comment type="caution">
    <text evidence="1">The sequence shown here is derived from an EMBL/GenBank/DDBJ whole genome shotgun (WGS) entry which is preliminary data.</text>
</comment>
<gene>
    <name evidence="1" type="ORF">SLEP1_g15259</name>
</gene>
<proteinExistence type="predicted"/>
<evidence type="ECO:0000313" key="1">
    <source>
        <dbReference type="EMBL" id="GKV02878.1"/>
    </source>
</evidence>
<protein>
    <submittedName>
        <fullName evidence="1">Uncharacterized protein</fullName>
    </submittedName>
</protein>
<evidence type="ECO:0000313" key="2">
    <source>
        <dbReference type="Proteomes" id="UP001054252"/>
    </source>
</evidence>
<accession>A0AAV5IX99</accession>
<keyword evidence="2" id="KW-1185">Reference proteome</keyword>
<dbReference type="AlphaFoldDB" id="A0AAV5IX99"/>
<dbReference type="Proteomes" id="UP001054252">
    <property type="component" value="Unassembled WGS sequence"/>
</dbReference>